<dbReference type="InterPro" id="IPR015424">
    <property type="entry name" value="PyrdxlP-dep_Trfase"/>
</dbReference>
<dbReference type="SUPFAM" id="SSF53383">
    <property type="entry name" value="PLP-dependent transferases"/>
    <property type="match status" value="1"/>
</dbReference>
<proteinExistence type="inferred from homology"/>
<dbReference type="InterPro" id="IPR050087">
    <property type="entry name" value="AON_synthase_class-II"/>
</dbReference>
<dbReference type="GO" id="GO:0017059">
    <property type="term" value="C:serine palmitoyltransferase complex"/>
    <property type="evidence" value="ECO:0007669"/>
    <property type="project" value="TreeGrafter"/>
</dbReference>
<dbReference type="GO" id="GO:0046513">
    <property type="term" value="P:ceramide biosynthetic process"/>
    <property type="evidence" value="ECO:0007669"/>
    <property type="project" value="TreeGrafter"/>
</dbReference>
<feature type="domain" description="Aminotransferase class I/classII large" evidence="4">
    <location>
        <begin position="4"/>
        <end position="102"/>
    </location>
</feature>
<organism evidence="5 6">
    <name type="scientific">Dinothrombium tinctorium</name>
    <dbReference type="NCBI Taxonomy" id="1965070"/>
    <lineage>
        <taxon>Eukaryota</taxon>
        <taxon>Metazoa</taxon>
        <taxon>Ecdysozoa</taxon>
        <taxon>Arthropoda</taxon>
        <taxon>Chelicerata</taxon>
        <taxon>Arachnida</taxon>
        <taxon>Acari</taxon>
        <taxon>Acariformes</taxon>
        <taxon>Trombidiformes</taxon>
        <taxon>Prostigmata</taxon>
        <taxon>Anystina</taxon>
        <taxon>Parasitengona</taxon>
        <taxon>Trombidioidea</taxon>
        <taxon>Trombidiidae</taxon>
        <taxon>Dinothrombium</taxon>
    </lineage>
</organism>
<evidence type="ECO:0000259" key="4">
    <source>
        <dbReference type="Pfam" id="PF00155"/>
    </source>
</evidence>
<dbReference type="GO" id="GO:0004758">
    <property type="term" value="F:serine C-palmitoyltransferase activity"/>
    <property type="evidence" value="ECO:0007669"/>
    <property type="project" value="TreeGrafter"/>
</dbReference>
<accession>A0A443QQA8</accession>
<comment type="caution">
    <text evidence="5">The sequence shown here is derived from an EMBL/GenBank/DDBJ whole genome shotgun (WGS) entry which is preliminary data.</text>
</comment>
<comment type="cofactor">
    <cofactor evidence="1">
        <name>pyridoxal 5'-phosphate</name>
        <dbReference type="ChEBI" id="CHEBI:597326"/>
    </cofactor>
</comment>
<comment type="similarity">
    <text evidence="2">Belongs to the class-II pyridoxal-phosphate-dependent aminotransferase family.</text>
</comment>
<dbReference type="EMBL" id="NCKU01005015">
    <property type="protein sequence ID" value="RWS05119.1"/>
    <property type="molecule type" value="Genomic_DNA"/>
</dbReference>
<dbReference type="STRING" id="1965070.A0A443QQA8"/>
<gene>
    <name evidence="5" type="ORF">B4U79_04660</name>
</gene>
<dbReference type="InterPro" id="IPR015422">
    <property type="entry name" value="PyrdxlP-dep_Trfase_small"/>
</dbReference>
<dbReference type="Proteomes" id="UP000285301">
    <property type="component" value="Unassembled WGS sequence"/>
</dbReference>
<dbReference type="PANTHER" id="PTHR13693">
    <property type="entry name" value="CLASS II AMINOTRANSFERASE/8-AMINO-7-OXONONANOATE SYNTHASE"/>
    <property type="match status" value="1"/>
</dbReference>
<dbReference type="InterPro" id="IPR004839">
    <property type="entry name" value="Aminotransferase_I/II_large"/>
</dbReference>
<sequence length="116" mass="12716">NAFLFISNKGRERVQRLAENTAYLRAKLKQMGFIVIGDDDSPVVPVKIGLGSKMSALARFARDRGLAAAVVGFPATYLSECRLRLCVSASLTRETLDKIIDILSRIGDEIGIKYAL</sequence>
<dbReference type="PANTHER" id="PTHR13693:SF3">
    <property type="entry name" value="LD36009P"/>
    <property type="match status" value="1"/>
</dbReference>
<keyword evidence="6" id="KW-1185">Reference proteome</keyword>
<evidence type="ECO:0000256" key="1">
    <source>
        <dbReference type="ARBA" id="ARBA00001933"/>
    </source>
</evidence>
<keyword evidence="3 5" id="KW-0808">Transferase</keyword>
<reference evidence="5 6" key="1">
    <citation type="journal article" date="2018" name="Gigascience">
        <title>Genomes of trombidid mites reveal novel predicted allergens and laterally-transferred genes associated with secondary metabolism.</title>
        <authorList>
            <person name="Dong X."/>
            <person name="Chaisiri K."/>
            <person name="Xia D."/>
            <person name="Armstrong S.D."/>
            <person name="Fang Y."/>
            <person name="Donnelly M.J."/>
            <person name="Kadowaki T."/>
            <person name="McGarry J.W."/>
            <person name="Darby A.C."/>
            <person name="Makepeace B.L."/>
        </authorList>
    </citation>
    <scope>NUCLEOTIDE SEQUENCE [LARGE SCALE GENOMIC DNA]</scope>
    <source>
        <strain evidence="5">UoL-WK</strain>
    </source>
</reference>
<dbReference type="GO" id="GO:0016020">
    <property type="term" value="C:membrane"/>
    <property type="evidence" value="ECO:0007669"/>
    <property type="project" value="GOC"/>
</dbReference>
<protein>
    <submittedName>
        <fullName evidence="5">Serine palmitoyltransferase 2-like protein</fullName>
    </submittedName>
</protein>
<dbReference type="AlphaFoldDB" id="A0A443QQA8"/>
<evidence type="ECO:0000256" key="2">
    <source>
        <dbReference type="ARBA" id="ARBA00008392"/>
    </source>
</evidence>
<evidence type="ECO:0000313" key="6">
    <source>
        <dbReference type="Proteomes" id="UP000285301"/>
    </source>
</evidence>
<feature type="non-terminal residue" evidence="5">
    <location>
        <position position="1"/>
    </location>
</feature>
<dbReference type="GO" id="GO:0046512">
    <property type="term" value="P:sphingosine biosynthetic process"/>
    <property type="evidence" value="ECO:0007669"/>
    <property type="project" value="TreeGrafter"/>
</dbReference>
<name>A0A443QQA8_9ACAR</name>
<dbReference type="GO" id="GO:0030170">
    <property type="term" value="F:pyridoxal phosphate binding"/>
    <property type="evidence" value="ECO:0007669"/>
    <property type="project" value="InterPro"/>
</dbReference>
<evidence type="ECO:0000313" key="5">
    <source>
        <dbReference type="EMBL" id="RWS05119.1"/>
    </source>
</evidence>
<dbReference type="Pfam" id="PF00155">
    <property type="entry name" value="Aminotran_1_2"/>
    <property type="match status" value="1"/>
</dbReference>
<evidence type="ECO:0000256" key="3">
    <source>
        <dbReference type="ARBA" id="ARBA00022679"/>
    </source>
</evidence>
<dbReference type="Gene3D" id="3.90.1150.10">
    <property type="entry name" value="Aspartate Aminotransferase, domain 1"/>
    <property type="match status" value="1"/>
</dbReference>
<dbReference type="OrthoDB" id="65434at2759"/>